<dbReference type="RefSeq" id="WP_149353952.1">
    <property type="nucleotide sequence ID" value="NZ_VTRV01000289.1"/>
</dbReference>
<dbReference type="Gene3D" id="3.40.1440.60">
    <property type="entry name" value="PriA, 3(prime) DNA-binding domain"/>
    <property type="match status" value="1"/>
</dbReference>
<comment type="caution">
    <text evidence="2">The sequence shown here is derived from an EMBL/GenBank/DDBJ whole genome shotgun (WGS) entry which is preliminary data.</text>
</comment>
<dbReference type="AlphaFoldDB" id="A0A5D8YE83"/>
<reference evidence="2 3" key="1">
    <citation type="submission" date="2019-08" db="EMBL/GenBank/DDBJ databases">
        <title>Draft genome sequence of Lysobacter sp. UKS-15.</title>
        <authorList>
            <person name="Im W.-T."/>
        </authorList>
    </citation>
    <scope>NUCLEOTIDE SEQUENCE [LARGE SCALE GENOMIC DNA]</scope>
    <source>
        <strain evidence="2 3">UKS-15</strain>
    </source>
</reference>
<feature type="domain" description="Primosomal protein N' 3' DNA-binding" evidence="1">
    <location>
        <begin position="25"/>
        <end position="61"/>
    </location>
</feature>
<dbReference type="GO" id="GO:0003677">
    <property type="term" value="F:DNA binding"/>
    <property type="evidence" value="ECO:0007669"/>
    <property type="project" value="InterPro"/>
</dbReference>
<organism evidence="2 3">
    <name type="scientific">Cognatilysobacter lacus</name>
    <dbReference type="NCBI Taxonomy" id="1643323"/>
    <lineage>
        <taxon>Bacteria</taxon>
        <taxon>Pseudomonadati</taxon>
        <taxon>Pseudomonadota</taxon>
        <taxon>Gammaproteobacteria</taxon>
        <taxon>Lysobacterales</taxon>
        <taxon>Lysobacteraceae</taxon>
        <taxon>Cognatilysobacter</taxon>
    </lineage>
</organism>
<dbReference type="EMBL" id="VTRV01000289">
    <property type="protein sequence ID" value="TZF80062.1"/>
    <property type="molecule type" value="Genomic_DNA"/>
</dbReference>
<feature type="non-terminal residue" evidence="2">
    <location>
        <position position="62"/>
    </location>
</feature>
<dbReference type="OrthoDB" id="3177118at2"/>
<gene>
    <name evidence="2" type="ORF">FW784_14130</name>
</gene>
<dbReference type="Pfam" id="PF17764">
    <property type="entry name" value="PriA_3primeBD"/>
    <property type="match status" value="1"/>
</dbReference>
<accession>A0A5D8YE83</accession>
<keyword evidence="3" id="KW-1185">Reference proteome</keyword>
<protein>
    <recommendedName>
        <fullName evidence="1">Primosomal protein N' 3' DNA-binding domain-containing protein</fullName>
    </recommendedName>
</protein>
<dbReference type="Proteomes" id="UP000323164">
    <property type="component" value="Unassembled WGS sequence"/>
</dbReference>
<proteinExistence type="predicted"/>
<dbReference type="InterPro" id="IPR041222">
    <property type="entry name" value="PriA_3primeBD"/>
</dbReference>
<sequence>MPVPPASSLLDAVAGPVWKVAIGGLPLARLFDYLPSDMAPSQAVGCRVRVPFGTRERVGVIA</sequence>
<evidence type="ECO:0000313" key="3">
    <source>
        <dbReference type="Proteomes" id="UP000323164"/>
    </source>
</evidence>
<name>A0A5D8YE83_9GAMM</name>
<evidence type="ECO:0000259" key="1">
    <source>
        <dbReference type="Pfam" id="PF17764"/>
    </source>
</evidence>
<evidence type="ECO:0000313" key="2">
    <source>
        <dbReference type="EMBL" id="TZF80062.1"/>
    </source>
</evidence>
<dbReference type="InterPro" id="IPR042115">
    <property type="entry name" value="PriA_3primeBD_sf"/>
</dbReference>